<reference evidence="9 13" key="1">
    <citation type="journal article" date="2016" name="Environ. Microbiol.">
        <title>Genomic resolution of a cold subsurface aquifer community provides metabolic insights for novel microbes adapted to high CO concentrations.</title>
        <authorList>
            <person name="Probst A.J."/>
            <person name="Castelle C.J."/>
            <person name="Singh A."/>
            <person name="Brown C.T."/>
            <person name="Anantharaman K."/>
            <person name="Sharon I."/>
            <person name="Hug L.A."/>
            <person name="Burstein D."/>
            <person name="Emerson J.B."/>
            <person name="Thomas B.C."/>
            <person name="Banfield J.F."/>
        </authorList>
    </citation>
    <scope>NUCLEOTIDE SEQUENCE [LARGE SCALE GENOMIC DNA]</scope>
    <source>
        <strain evidence="9">CG2_30_33_13</strain>
    </source>
</reference>
<reference evidence="14 15" key="2">
    <citation type="submission" date="2017-09" db="EMBL/GenBank/DDBJ databases">
        <title>Depth-based differentiation of microbial function through sediment-hosted aquifers and enrichment of novel symbionts in the deep terrestrial subsurface.</title>
        <authorList>
            <person name="Probst A.J."/>
            <person name="Ladd B."/>
            <person name="Jarett J.K."/>
            <person name="Geller-Mcgrath D.E."/>
            <person name="Sieber C.M."/>
            <person name="Emerson J.B."/>
            <person name="Anantharaman K."/>
            <person name="Thomas B.C."/>
            <person name="Malmstrom R."/>
            <person name="Stieglmeier M."/>
            <person name="Klingl A."/>
            <person name="Woyke T."/>
            <person name="Ryan C.M."/>
            <person name="Banfield J.F."/>
        </authorList>
    </citation>
    <scope>NUCLEOTIDE SEQUENCE [LARGE SCALE GENOMIC DNA]</scope>
    <source>
        <strain evidence="11">CG_4_10_14_3_um_filter_34_13</strain>
        <strain evidence="12">CG_4_9_14_3_um_filter_33_16</strain>
    </source>
</reference>
<comment type="catalytic activity">
    <reaction evidence="4">
        <text>L-proline + NAD(+) = 1-pyrroline-2-carboxylate + NADH + H(+)</text>
        <dbReference type="Rhea" id="RHEA:20321"/>
        <dbReference type="ChEBI" id="CHEBI:15378"/>
        <dbReference type="ChEBI" id="CHEBI:39785"/>
        <dbReference type="ChEBI" id="CHEBI:57540"/>
        <dbReference type="ChEBI" id="CHEBI:57945"/>
        <dbReference type="ChEBI" id="CHEBI:60039"/>
        <dbReference type="EC" id="1.5.1.49"/>
    </reaction>
</comment>
<evidence type="ECO:0000313" key="12">
    <source>
        <dbReference type="EMBL" id="PJB55713.1"/>
    </source>
</evidence>
<dbReference type="InterPro" id="IPR003462">
    <property type="entry name" value="ODC_Mu_crystall"/>
</dbReference>
<dbReference type="Proteomes" id="UP000228560">
    <property type="component" value="Unassembled WGS sequence"/>
</dbReference>
<dbReference type="PIRSF" id="PIRSF001439">
    <property type="entry name" value="CryM"/>
    <property type="match status" value="1"/>
</dbReference>
<evidence type="ECO:0000313" key="10">
    <source>
        <dbReference type="EMBL" id="PIX35290.1"/>
    </source>
</evidence>
<dbReference type="GO" id="GO:0005737">
    <property type="term" value="C:cytoplasm"/>
    <property type="evidence" value="ECO:0007669"/>
    <property type="project" value="TreeGrafter"/>
</dbReference>
<dbReference type="GO" id="GO:0016491">
    <property type="term" value="F:oxidoreductase activity"/>
    <property type="evidence" value="ECO:0007669"/>
    <property type="project" value="UniProtKB-KW"/>
</dbReference>
<comment type="catalytic activity">
    <reaction evidence="5">
        <text>L-proline + NADP(+) = 1-pyrroline-2-carboxylate + NADPH + H(+)</text>
        <dbReference type="Rhea" id="RHEA:20317"/>
        <dbReference type="ChEBI" id="CHEBI:15378"/>
        <dbReference type="ChEBI" id="CHEBI:39785"/>
        <dbReference type="ChEBI" id="CHEBI:57783"/>
        <dbReference type="ChEBI" id="CHEBI:58349"/>
        <dbReference type="ChEBI" id="CHEBI:60039"/>
        <dbReference type="EC" id="1.5.1.49"/>
    </reaction>
</comment>
<accession>A0A2M8C9J7</accession>
<dbReference type="GO" id="GO:0019752">
    <property type="term" value="P:carboxylic acid metabolic process"/>
    <property type="evidence" value="ECO:0007669"/>
    <property type="project" value="UniProtKB-ARBA"/>
</dbReference>
<dbReference type="EMBL" id="MNYY01000061">
    <property type="protein sequence ID" value="OIP71691.1"/>
    <property type="molecule type" value="Genomic_DNA"/>
</dbReference>
<protein>
    <recommendedName>
        <fullName evidence="7">Delta(1)-pyrroline-2-carboxylate reductase</fullName>
        <ecNumber evidence="6">1.5.1.49</ecNumber>
    </recommendedName>
    <alternativeName>
        <fullName evidence="8">Proline ketimine reductase</fullName>
    </alternativeName>
</protein>
<dbReference type="EC" id="1.5.1.49" evidence="6"/>
<dbReference type="EMBL" id="PFKO01000024">
    <property type="protein sequence ID" value="PIY33811.1"/>
    <property type="molecule type" value="Genomic_DNA"/>
</dbReference>
<dbReference type="AlphaFoldDB" id="A0A1J5GHD5"/>
<dbReference type="Gene3D" id="3.30.1780.10">
    <property type="entry name" value="ornithine cyclodeaminase, domain 1"/>
    <property type="match status" value="1"/>
</dbReference>
<evidence type="ECO:0000256" key="5">
    <source>
        <dbReference type="ARBA" id="ARBA00052703"/>
    </source>
</evidence>
<dbReference type="RefSeq" id="WP_406606702.1">
    <property type="nucleotide sequence ID" value="NZ_PFKO01000024.1"/>
</dbReference>
<dbReference type="InterPro" id="IPR036291">
    <property type="entry name" value="NAD(P)-bd_dom_sf"/>
</dbReference>
<sequence>MLLLTRSDIQKSISIKEAIQVVKYAFAAYSSGKVTIPVRTQIKIPQEDGIILYMPGYIEDSGALGLKIVSVFPKNREKNLPTTNAFILLIHPETGLPLAGLEGNYLTALRTGAASGVATDYLARKNSSTVAIIGAGFQARTQLEAVCLVRDIKSVNIYDINEQQSINYLELMKNKLSNLSLKWTISPSSGKAIENADIICITTTSKTPVFPGEKIRLGTHINAVGSFTPQTQEIDIQTLLKADKIYVDSIEATLKEAGDFIIPLQKGQFDKANITGEIGEIISHQKIGRENKEEITIFKTVGLSIQDMATGFFIYQKAKKLGLGKEFSLD</sequence>
<keyword evidence="2" id="KW-0560">Oxidoreductase</keyword>
<evidence type="ECO:0000313" key="11">
    <source>
        <dbReference type="EMBL" id="PIY33811.1"/>
    </source>
</evidence>
<evidence type="ECO:0000313" key="9">
    <source>
        <dbReference type="EMBL" id="OIP71691.1"/>
    </source>
</evidence>
<evidence type="ECO:0000256" key="7">
    <source>
        <dbReference type="ARBA" id="ARBA00070669"/>
    </source>
</evidence>
<name>A0A1J5GHD5_9BACT</name>
<dbReference type="Proteomes" id="UP000231493">
    <property type="component" value="Unassembled WGS sequence"/>
</dbReference>
<dbReference type="PANTHER" id="PTHR13812">
    <property type="entry name" value="KETIMINE REDUCTASE MU-CRYSTALLIN"/>
    <property type="match status" value="1"/>
</dbReference>
<dbReference type="EMBL" id="PFTV01000186">
    <property type="protein sequence ID" value="PJB55713.1"/>
    <property type="molecule type" value="Genomic_DNA"/>
</dbReference>
<evidence type="ECO:0000256" key="3">
    <source>
        <dbReference type="ARBA" id="ARBA00023027"/>
    </source>
</evidence>
<evidence type="ECO:0000313" key="15">
    <source>
        <dbReference type="Proteomes" id="UP000230646"/>
    </source>
</evidence>
<reference evidence="10" key="3">
    <citation type="submission" date="2017-09" db="EMBL/GenBank/DDBJ databases">
        <title>Depth-based differentiation of microbial function through sediment-hosted aquifers and enrichment of novel symbionts in the deep terrestrial subsurface.</title>
        <authorList>
            <person name="Probst A.J."/>
            <person name="Ladd B."/>
            <person name="Jarett J.K."/>
            <person name="Geller-Mcgrath D.E."/>
            <person name="Sieber C.M.K."/>
            <person name="Emerson J.B."/>
            <person name="Anantharaman K."/>
            <person name="Thomas B.C."/>
            <person name="Malmstrom R."/>
            <person name="Stieglmeier M."/>
            <person name="Klingl A."/>
            <person name="Woyke T."/>
            <person name="Ryan C.M."/>
            <person name="Banfield J.F."/>
        </authorList>
    </citation>
    <scope>NUCLEOTIDE SEQUENCE</scope>
    <source>
        <strain evidence="10">CG_4_8_14_3_um_filter_34_18</strain>
    </source>
</reference>
<proteinExistence type="inferred from homology"/>
<gene>
    <name evidence="9" type="ORF">AUK42_03290</name>
    <name evidence="12" type="ORF">CO097_07350</name>
    <name evidence="11" type="ORF">COZ07_00745</name>
    <name evidence="10" type="ORF">COZ58_00430</name>
</gene>
<dbReference type="FunFam" id="3.40.50.720:FF:000311">
    <property type="entry name" value="Ornithine cyclodeaminase"/>
    <property type="match status" value="1"/>
</dbReference>
<dbReference type="InterPro" id="IPR023401">
    <property type="entry name" value="ODC_N"/>
</dbReference>
<dbReference type="PANTHER" id="PTHR13812:SF19">
    <property type="entry name" value="KETIMINE REDUCTASE MU-CRYSTALLIN"/>
    <property type="match status" value="1"/>
</dbReference>
<evidence type="ECO:0000313" key="13">
    <source>
        <dbReference type="Proteomes" id="UP000182763"/>
    </source>
</evidence>
<dbReference type="Pfam" id="PF02423">
    <property type="entry name" value="OCD_Mu_crystall"/>
    <property type="match status" value="1"/>
</dbReference>
<dbReference type="STRING" id="1805029.AUK42_03290"/>
<dbReference type="Proteomes" id="UP000182763">
    <property type="component" value="Unassembled WGS sequence"/>
</dbReference>
<dbReference type="EMBL" id="PFIP01000011">
    <property type="protein sequence ID" value="PIX35290.1"/>
    <property type="molecule type" value="Genomic_DNA"/>
</dbReference>
<evidence type="ECO:0000256" key="6">
    <source>
        <dbReference type="ARBA" id="ARBA00067080"/>
    </source>
</evidence>
<keyword evidence="3" id="KW-0520">NAD</keyword>
<dbReference type="Gene3D" id="3.40.50.720">
    <property type="entry name" value="NAD(P)-binding Rossmann-like Domain"/>
    <property type="match status" value="1"/>
</dbReference>
<evidence type="ECO:0000256" key="1">
    <source>
        <dbReference type="ARBA" id="ARBA00008903"/>
    </source>
</evidence>
<evidence type="ECO:0000256" key="4">
    <source>
        <dbReference type="ARBA" id="ARBA00050354"/>
    </source>
</evidence>
<evidence type="ECO:0000256" key="8">
    <source>
        <dbReference type="ARBA" id="ARBA00078572"/>
    </source>
</evidence>
<evidence type="ECO:0000256" key="2">
    <source>
        <dbReference type="ARBA" id="ARBA00023002"/>
    </source>
</evidence>
<dbReference type="FunFam" id="3.30.1780.10:FF:000002">
    <property type="entry name" value="Ornithine cyclodeaminase"/>
    <property type="match status" value="1"/>
</dbReference>
<evidence type="ECO:0000313" key="14">
    <source>
        <dbReference type="Proteomes" id="UP000228560"/>
    </source>
</evidence>
<accession>A0A2M7PTT2</accession>
<dbReference type="SUPFAM" id="SSF51735">
    <property type="entry name" value="NAD(P)-binding Rossmann-fold domains"/>
    <property type="match status" value="1"/>
</dbReference>
<accession>A0A2M7KAX6</accession>
<comment type="similarity">
    <text evidence="1">Belongs to the ornithine cyclodeaminase/mu-crystallin family.</text>
</comment>
<dbReference type="Proteomes" id="UP000230646">
    <property type="component" value="Unassembled WGS sequence"/>
</dbReference>
<accession>A0A1J5GHD5</accession>
<comment type="caution">
    <text evidence="9">The sequence shown here is derived from an EMBL/GenBank/DDBJ whole genome shotgun (WGS) entry which is preliminary data.</text>
</comment>
<organism evidence="9 13">
    <name type="scientific">Candidatus Infernicultor aquiphilus</name>
    <dbReference type="NCBI Taxonomy" id="1805029"/>
    <lineage>
        <taxon>Bacteria</taxon>
        <taxon>Pseudomonadati</taxon>
        <taxon>Atribacterota</taxon>
        <taxon>Candidatus Phoenicimicrobiia</taxon>
        <taxon>Candidatus Pheonicimicrobiales</taxon>
        <taxon>Candidatus Phoenicimicrobiaceae</taxon>
        <taxon>Candidatus Infernicultor</taxon>
    </lineage>
</organism>